<dbReference type="InterPro" id="IPR004843">
    <property type="entry name" value="Calcineurin-like_PHP"/>
</dbReference>
<dbReference type="Pfam" id="PF00149">
    <property type="entry name" value="Metallophos"/>
    <property type="match status" value="1"/>
</dbReference>
<evidence type="ECO:0000313" key="2">
    <source>
        <dbReference type="EMBL" id="GAW97891.1"/>
    </source>
</evidence>
<evidence type="ECO:0000313" key="3">
    <source>
        <dbReference type="Proteomes" id="UP000197068"/>
    </source>
</evidence>
<dbReference type="EMBL" id="BDQM01000054">
    <property type="protein sequence ID" value="GAW97891.1"/>
    <property type="molecule type" value="Genomic_DNA"/>
</dbReference>
<organism evidence="2 3">
    <name type="scientific">Colwellia marinimaniae</name>
    <dbReference type="NCBI Taxonomy" id="1513592"/>
    <lineage>
        <taxon>Bacteria</taxon>
        <taxon>Pseudomonadati</taxon>
        <taxon>Pseudomonadota</taxon>
        <taxon>Gammaproteobacteria</taxon>
        <taxon>Alteromonadales</taxon>
        <taxon>Colwelliaceae</taxon>
        <taxon>Colwellia</taxon>
    </lineage>
</organism>
<dbReference type="InterPro" id="IPR050126">
    <property type="entry name" value="Ap4A_hydrolase"/>
</dbReference>
<evidence type="ECO:0000259" key="1">
    <source>
        <dbReference type="Pfam" id="PF00149"/>
    </source>
</evidence>
<dbReference type="SUPFAM" id="SSF56300">
    <property type="entry name" value="Metallo-dependent phosphatases"/>
    <property type="match status" value="1"/>
</dbReference>
<comment type="caution">
    <text evidence="2">The sequence shown here is derived from an EMBL/GenBank/DDBJ whole genome shotgun (WGS) entry which is preliminary data.</text>
</comment>
<dbReference type="PANTHER" id="PTHR42850:SF7">
    <property type="entry name" value="BIS(5'-NUCLEOSYL)-TETRAPHOSPHATASE PRPE [ASYMMETRICAL]"/>
    <property type="match status" value="1"/>
</dbReference>
<name>A0ABQ0MZV0_9GAMM</name>
<accession>A0ABQ0MZV0</accession>
<dbReference type="RefSeq" id="WP_057180746.1">
    <property type="nucleotide sequence ID" value="NZ_BDQM01000054.1"/>
</dbReference>
<dbReference type="Gene3D" id="3.60.21.10">
    <property type="match status" value="1"/>
</dbReference>
<proteinExistence type="predicted"/>
<reference evidence="2 3" key="1">
    <citation type="submission" date="2017-06" db="EMBL/GenBank/DDBJ databases">
        <title>Whole Genome Sequences of Colwellia marinimaniae MTCD1.</title>
        <authorList>
            <person name="Kusumoto H."/>
            <person name="Inoue M."/>
            <person name="Tanikawa K."/>
            <person name="Maeji H."/>
            <person name="Cameron J.H."/>
            <person name="Bartlett D.H."/>
        </authorList>
    </citation>
    <scope>NUCLEOTIDE SEQUENCE [LARGE SCALE GENOMIC DNA]</scope>
    <source>
        <strain evidence="2 3">MTCD1</strain>
    </source>
</reference>
<keyword evidence="3" id="KW-1185">Reference proteome</keyword>
<feature type="domain" description="Calcineurin-like phosphoesterase" evidence="1">
    <location>
        <begin position="14"/>
        <end position="150"/>
    </location>
</feature>
<dbReference type="InterPro" id="IPR029052">
    <property type="entry name" value="Metallo-depent_PP-like"/>
</dbReference>
<dbReference type="Proteomes" id="UP000197068">
    <property type="component" value="Unassembled WGS sequence"/>
</dbReference>
<dbReference type="PANTHER" id="PTHR42850">
    <property type="entry name" value="METALLOPHOSPHOESTERASE"/>
    <property type="match status" value="1"/>
</dbReference>
<sequence length="323" mass="36880">MKQKSWVNKKPDLVFIGDLHGQIKKLNNLLEDINFDVTNAQSLVSSTKLVFIGDLIDNAPSSDVDHVALLTKVKQLIDNGFAYCLMGNHEFNAIGWATKHPETAQWLRPHNVNNTKQHQGFLDSVIEGSEVHHYWVTWFKSLPLYLDFGGIRAIHACWQQASVDQLAQYLNKDKQLKAECFLNAFDKSTELYQLIETLLKGPEITLPVGYSFQDKTGIKRTQIRSKWWLSKAQTYRDIAQVQPEVIDDIPNIDLPVNQTPELLELPVIVGHYTLNGVPSTLSNKVACVDYNAAKEENPLVAYYWQQETELTNKHFLYKAEQVK</sequence>
<gene>
    <name evidence="2" type="ORF">MTCD1_03540</name>
</gene>
<protein>
    <recommendedName>
        <fullName evidence="1">Calcineurin-like phosphoesterase domain-containing protein</fullName>
    </recommendedName>
</protein>